<dbReference type="InterPro" id="IPR052155">
    <property type="entry name" value="Biofilm_reg_signaling"/>
</dbReference>
<dbReference type="CDD" id="cd00130">
    <property type="entry name" value="PAS"/>
    <property type="match status" value="1"/>
</dbReference>
<feature type="domain" description="GGDEF" evidence="1">
    <location>
        <begin position="543"/>
        <end position="672"/>
    </location>
</feature>
<dbReference type="InterPro" id="IPR035965">
    <property type="entry name" value="PAS-like_dom_sf"/>
</dbReference>
<dbReference type="Pfam" id="PF00990">
    <property type="entry name" value="GGDEF"/>
    <property type="match status" value="1"/>
</dbReference>
<dbReference type="Proteomes" id="UP000294678">
    <property type="component" value="Unassembled WGS sequence"/>
</dbReference>
<dbReference type="InterPro" id="IPR029787">
    <property type="entry name" value="Nucleotide_cyclase"/>
</dbReference>
<name>A0AA46DX10_9FUSO</name>
<dbReference type="RefSeq" id="WP_134113898.1">
    <property type="nucleotide sequence ID" value="NZ_SOBG01000011.1"/>
</dbReference>
<proteinExistence type="predicted"/>
<dbReference type="InterPro" id="IPR000014">
    <property type="entry name" value="PAS"/>
</dbReference>
<evidence type="ECO:0000313" key="2">
    <source>
        <dbReference type="EMBL" id="TDT67370.1"/>
    </source>
</evidence>
<dbReference type="PROSITE" id="PS50887">
    <property type="entry name" value="GGDEF"/>
    <property type="match status" value="1"/>
</dbReference>
<dbReference type="InterPro" id="IPR000160">
    <property type="entry name" value="GGDEF_dom"/>
</dbReference>
<reference evidence="2 3" key="1">
    <citation type="submission" date="2019-03" db="EMBL/GenBank/DDBJ databases">
        <title>Genomic Encyclopedia of Type Strains, Phase IV (KMG-IV): sequencing the most valuable type-strain genomes for metagenomic binning, comparative biology and taxonomic classification.</title>
        <authorList>
            <person name="Goeker M."/>
        </authorList>
    </citation>
    <scope>NUCLEOTIDE SEQUENCE [LARGE SCALE GENOMIC DNA]</scope>
    <source>
        <strain evidence="2 3">DSM 100055</strain>
    </source>
</reference>
<dbReference type="Gene3D" id="3.30.70.270">
    <property type="match status" value="1"/>
</dbReference>
<gene>
    <name evidence="2" type="ORF">EV215_2048</name>
</gene>
<dbReference type="SUPFAM" id="SSF55785">
    <property type="entry name" value="PYP-like sensor domain (PAS domain)"/>
    <property type="match status" value="2"/>
</dbReference>
<accession>A0AA46DX10</accession>
<dbReference type="PANTHER" id="PTHR44757">
    <property type="entry name" value="DIGUANYLATE CYCLASE DGCP"/>
    <property type="match status" value="1"/>
</dbReference>
<sequence>MLLLAEDDIYNFVYTKQKDFFIQIKGNLEILFVNQSFCNAFSIDETQIVGRNLGEYLNEKLKNEIVKEIRYLNKFKPYSKANYKIKFGNSKSVWYEWEYYAILNEEHIVEKYNILAREIKSDKTIENMFFFQNDILKKLSEIKTFGESLKILVDKFKSIEAFDSGILYLYNKEKNIFYLKDYINISEVFLSNKNFYNKIHVDAKSSLDKVVYVEQIDEFKKENIMSIAKIPLKTDENSFGLIVLVSHKNMIIPKALKLIIESMRYQISNIMSKLKYIDELNNTNNMIEKLYDIEGVNFYIFNKSGEIYPLKETLKFEELPIPDDIISMVKNSNDVININEYKDFNYSMLINGNNNYFELRLFRVSKLEYIIRIQDKSILEEKNNQIRVQNELLKYIVDVGNVGIIEISENKVAFNESILTILKYPKENNIISFETFKKLIHINDLEKFNFYYLDFNNSKNGYFEYKFRIKRYDNNYIWLMLKAKKEKEEKTYKFIAYDVTKFKTEENDIKELLIKDNITKLYNKTFFLKELDNEFKKLRSNINLFSVVMIYVENLNDILENYGIDIRDYVLEKFAKHLKDNLREEDLIARYSEDKFVMILKNIVNNNSESVVKRILDSFNIEQIEEGLKCKILFFDTEILDQNINLEKIIDNMVDKISTIKNNFEHIKPINN</sequence>
<dbReference type="InterPro" id="IPR043128">
    <property type="entry name" value="Rev_trsase/Diguanyl_cyclase"/>
</dbReference>
<dbReference type="SUPFAM" id="SSF55073">
    <property type="entry name" value="Nucleotide cyclase"/>
    <property type="match status" value="1"/>
</dbReference>
<dbReference type="PANTHER" id="PTHR44757:SF2">
    <property type="entry name" value="BIOFILM ARCHITECTURE MAINTENANCE PROTEIN MBAA"/>
    <property type="match status" value="1"/>
</dbReference>
<keyword evidence="3" id="KW-1185">Reference proteome</keyword>
<evidence type="ECO:0000313" key="3">
    <source>
        <dbReference type="Proteomes" id="UP000294678"/>
    </source>
</evidence>
<dbReference type="NCBIfam" id="TIGR00254">
    <property type="entry name" value="GGDEF"/>
    <property type="match status" value="1"/>
</dbReference>
<protein>
    <submittedName>
        <fullName evidence="2">Diguanylate cyclase (GGDEF)-like protein</fullName>
    </submittedName>
</protein>
<dbReference type="CDD" id="cd01949">
    <property type="entry name" value="GGDEF"/>
    <property type="match status" value="1"/>
</dbReference>
<organism evidence="2 3">
    <name type="scientific">Hypnocyclicus thermotrophus</name>
    <dbReference type="NCBI Taxonomy" id="1627895"/>
    <lineage>
        <taxon>Bacteria</taxon>
        <taxon>Fusobacteriati</taxon>
        <taxon>Fusobacteriota</taxon>
        <taxon>Fusobacteriia</taxon>
        <taxon>Fusobacteriales</taxon>
        <taxon>Fusobacteriaceae</taxon>
        <taxon>Hypnocyclicus</taxon>
    </lineage>
</organism>
<evidence type="ECO:0000259" key="1">
    <source>
        <dbReference type="PROSITE" id="PS50887"/>
    </source>
</evidence>
<dbReference type="EMBL" id="SOBG01000011">
    <property type="protein sequence ID" value="TDT67370.1"/>
    <property type="molecule type" value="Genomic_DNA"/>
</dbReference>
<dbReference type="SMART" id="SM00267">
    <property type="entry name" value="GGDEF"/>
    <property type="match status" value="1"/>
</dbReference>
<dbReference type="AlphaFoldDB" id="A0AA46DX10"/>
<dbReference type="Gene3D" id="3.30.450.20">
    <property type="entry name" value="PAS domain"/>
    <property type="match status" value="2"/>
</dbReference>
<comment type="caution">
    <text evidence="2">The sequence shown here is derived from an EMBL/GenBank/DDBJ whole genome shotgun (WGS) entry which is preliminary data.</text>
</comment>